<accession>A0AAD6THV1</accession>
<feature type="region of interest" description="Disordered" evidence="1">
    <location>
        <begin position="50"/>
        <end position="80"/>
    </location>
</feature>
<protein>
    <submittedName>
        <fullName evidence="3">Uncharacterized protein</fullName>
    </submittedName>
</protein>
<evidence type="ECO:0000313" key="4">
    <source>
        <dbReference type="Proteomes" id="UP001218188"/>
    </source>
</evidence>
<organism evidence="3 4">
    <name type="scientific">Mycena alexandri</name>
    <dbReference type="NCBI Taxonomy" id="1745969"/>
    <lineage>
        <taxon>Eukaryota</taxon>
        <taxon>Fungi</taxon>
        <taxon>Dikarya</taxon>
        <taxon>Basidiomycota</taxon>
        <taxon>Agaricomycotina</taxon>
        <taxon>Agaricomycetes</taxon>
        <taxon>Agaricomycetidae</taxon>
        <taxon>Agaricales</taxon>
        <taxon>Marasmiineae</taxon>
        <taxon>Mycenaceae</taxon>
        <taxon>Mycena</taxon>
    </lineage>
</organism>
<evidence type="ECO:0000256" key="1">
    <source>
        <dbReference type="SAM" id="MobiDB-lite"/>
    </source>
</evidence>
<dbReference type="EMBL" id="JARJCM010000099">
    <property type="protein sequence ID" value="KAJ7029643.1"/>
    <property type="molecule type" value="Genomic_DNA"/>
</dbReference>
<name>A0AAD6THV1_9AGAR</name>
<gene>
    <name evidence="3" type="ORF">C8F04DRAFT_213114</name>
    <name evidence="2" type="ORF">C8F04DRAFT_745924</name>
</gene>
<dbReference type="EMBL" id="JARJCM010000002">
    <property type="protein sequence ID" value="KAJ7046891.1"/>
    <property type="molecule type" value="Genomic_DNA"/>
</dbReference>
<dbReference type="AlphaFoldDB" id="A0AAD6THV1"/>
<evidence type="ECO:0000313" key="3">
    <source>
        <dbReference type="EMBL" id="KAJ7046891.1"/>
    </source>
</evidence>
<sequence length="192" mass="21290">MAPVSSSRLLPTLSSPCCTPHAVESTRTGSKVRYSALLRAQEYTFSSSASSDCQHLPEASAPTLNSADGRKRRERGKRGAGGPEVCLPFLHMYRDDLTDARFSTRASAFRFLVCLLVQIVFTSTDTLSRFVLFTHVPASRAHWLDRPSRHYDERVGIRGARGRQWESGDGKQDAWVRIGGARGCDWEERGSG</sequence>
<keyword evidence="4" id="KW-1185">Reference proteome</keyword>
<dbReference type="Proteomes" id="UP001218188">
    <property type="component" value="Unassembled WGS sequence"/>
</dbReference>
<proteinExistence type="predicted"/>
<comment type="caution">
    <text evidence="3">The sequence shown here is derived from an EMBL/GenBank/DDBJ whole genome shotgun (WGS) entry which is preliminary data.</text>
</comment>
<reference evidence="3" key="1">
    <citation type="submission" date="2023-03" db="EMBL/GenBank/DDBJ databases">
        <title>Massive genome expansion in bonnet fungi (Mycena s.s.) driven by repeated elements and novel gene families across ecological guilds.</title>
        <authorList>
            <consortium name="Lawrence Berkeley National Laboratory"/>
            <person name="Harder C.B."/>
            <person name="Miyauchi S."/>
            <person name="Viragh M."/>
            <person name="Kuo A."/>
            <person name="Thoen E."/>
            <person name="Andreopoulos B."/>
            <person name="Lu D."/>
            <person name="Skrede I."/>
            <person name="Drula E."/>
            <person name="Henrissat B."/>
            <person name="Morin E."/>
            <person name="Kohler A."/>
            <person name="Barry K."/>
            <person name="LaButti K."/>
            <person name="Morin E."/>
            <person name="Salamov A."/>
            <person name="Lipzen A."/>
            <person name="Mereny Z."/>
            <person name="Hegedus B."/>
            <person name="Baldrian P."/>
            <person name="Stursova M."/>
            <person name="Weitz H."/>
            <person name="Taylor A."/>
            <person name="Grigoriev I.V."/>
            <person name="Nagy L.G."/>
            <person name="Martin F."/>
            <person name="Kauserud H."/>
        </authorList>
    </citation>
    <scope>NUCLEOTIDE SEQUENCE</scope>
    <source>
        <strain evidence="3">CBHHK200</strain>
    </source>
</reference>
<evidence type="ECO:0000313" key="2">
    <source>
        <dbReference type="EMBL" id="KAJ7029643.1"/>
    </source>
</evidence>